<evidence type="ECO:0000313" key="3">
    <source>
        <dbReference type="Proteomes" id="UP000800082"/>
    </source>
</evidence>
<dbReference type="GO" id="GO:0003676">
    <property type="term" value="F:nucleic acid binding"/>
    <property type="evidence" value="ECO:0007669"/>
    <property type="project" value="InterPro"/>
</dbReference>
<evidence type="ECO:0000313" key="2">
    <source>
        <dbReference type="EMBL" id="KAF1925596.1"/>
    </source>
</evidence>
<dbReference type="Proteomes" id="UP000800082">
    <property type="component" value="Unassembled WGS sequence"/>
</dbReference>
<dbReference type="RefSeq" id="XP_033445848.1">
    <property type="nucleotide sequence ID" value="XM_033596640.1"/>
</dbReference>
<protein>
    <recommendedName>
        <fullName evidence="1">DDE-1 domain-containing protein</fullName>
    </recommendedName>
</protein>
<evidence type="ECO:0000259" key="1">
    <source>
        <dbReference type="Pfam" id="PF03184"/>
    </source>
</evidence>
<dbReference type="InterPro" id="IPR004875">
    <property type="entry name" value="DDE_SF_endonuclease_dom"/>
</dbReference>
<dbReference type="AlphaFoldDB" id="A0A6A5RGG6"/>
<keyword evidence="3" id="KW-1185">Reference proteome</keyword>
<sequence>FIEYAHANKILVLLFPPHATHALQPLDVACFRSLAHHYSEELLHRGHTTEGWAPVAQSDFFPLFWAAWKKTFTKGLIEEAFRCTRIYLLDADVVLESFKNTTLKSPSTTLELTRLKPALELPS</sequence>
<gene>
    <name evidence="2" type="ORF">M421DRAFT_69770</name>
</gene>
<reference evidence="2" key="1">
    <citation type="journal article" date="2020" name="Stud. Mycol.">
        <title>101 Dothideomycetes genomes: a test case for predicting lifestyles and emergence of pathogens.</title>
        <authorList>
            <person name="Haridas S."/>
            <person name="Albert R."/>
            <person name="Binder M."/>
            <person name="Bloem J."/>
            <person name="Labutti K."/>
            <person name="Salamov A."/>
            <person name="Andreopoulos B."/>
            <person name="Baker S."/>
            <person name="Barry K."/>
            <person name="Bills G."/>
            <person name="Bluhm B."/>
            <person name="Cannon C."/>
            <person name="Castanera R."/>
            <person name="Culley D."/>
            <person name="Daum C."/>
            <person name="Ezra D."/>
            <person name="Gonzalez J."/>
            <person name="Henrissat B."/>
            <person name="Kuo A."/>
            <person name="Liang C."/>
            <person name="Lipzen A."/>
            <person name="Lutzoni F."/>
            <person name="Magnuson J."/>
            <person name="Mondo S."/>
            <person name="Nolan M."/>
            <person name="Ohm R."/>
            <person name="Pangilinan J."/>
            <person name="Park H.-J."/>
            <person name="Ramirez L."/>
            <person name="Alfaro M."/>
            <person name="Sun H."/>
            <person name="Tritt A."/>
            <person name="Yoshinaga Y."/>
            <person name="Zwiers L.-H."/>
            <person name="Turgeon B."/>
            <person name="Goodwin S."/>
            <person name="Spatafora J."/>
            <person name="Crous P."/>
            <person name="Grigoriev I."/>
        </authorList>
    </citation>
    <scope>NUCLEOTIDE SEQUENCE</scope>
    <source>
        <strain evidence="2">CBS 183.55</strain>
    </source>
</reference>
<feature type="non-terminal residue" evidence="2">
    <location>
        <position position="1"/>
    </location>
</feature>
<feature type="domain" description="DDE-1" evidence="1">
    <location>
        <begin position="7"/>
        <end position="81"/>
    </location>
</feature>
<dbReference type="EMBL" id="ML978983">
    <property type="protein sequence ID" value="KAF1925596.1"/>
    <property type="molecule type" value="Genomic_DNA"/>
</dbReference>
<dbReference type="OrthoDB" id="2917041at2759"/>
<dbReference type="Pfam" id="PF03184">
    <property type="entry name" value="DDE_1"/>
    <property type="match status" value="1"/>
</dbReference>
<name>A0A6A5RGG6_9PLEO</name>
<proteinExistence type="predicted"/>
<dbReference type="GeneID" id="54354307"/>
<accession>A0A6A5RGG6</accession>
<organism evidence="2 3">
    <name type="scientific">Didymella exigua CBS 183.55</name>
    <dbReference type="NCBI Taxonomy" id="1150837"/>
    <lineage>
        <taxon>Eukaryota</taxon>
        <taxon>Fungi</taxon>
        <taxon>Dikarya</taxon>
        <taxon>Ascomycota</taxon>
        <taxon>Pezizomycotina</taxon>
        <taxon>Dothideomycetes</taxon>
        <taxon>Pleosporomycetidae</taxon>
        <taxon>Pleosporales</taxon>
        <taxon>Pleosporineae</taxon>
        <taxon>Didymellaceae</taxon>
        <taxon>Didymella</taxon>
    </lineage>
</organism>